<reference evidence="2 3" key="1">
    <citation type="submission" date="2022-01" db="EMBL/GenBank/DDBJ databases">
        <authorList>
            <person name="Won M."/>
            <person name="Kim S.-J."/>
            <person name="Kwon S.-W."/>
        </authorList>
    </citation>
    <scope>NUCLEOTIDE SEQUENCE [LARGE SCALE GENOMIC DNA]</scope>
    <source>
        <strain evidence="2 3">KCTC 23505</strain>
    </source>
</reference>
<evidence type="ECO:0000256" key="1">
    <source>
        <dbReference type="ARBA" id="ARBA00006313"/>
    </source>
</evidence>
<organism evidence="2 3">
    <name type="scientific">Acidiphilium iwatense</name>
    <dbReference type="NCBI Taxonomy" id="768198"/>
    <lineage>
        <taxon>Bacteria</taxon>
        <taxon>Pseudomonadati</taxon>
        <taxon>Pseudomonadota</taxon>
        <taxon>Alphaproteobacteria</taxon>
        <taxon>Acetobacterales</taxon>
        <taxon>Acidocellaceae</taxon>
        <taxon>Acidiphilium</taxon>
    </lineage>
</organism>
<dbReference type="SUPFAM" id="SSF56029">
    <property type="entry name" value="Monooxygenase (hydroxylase) regulatory protein"/>
    <property type="match status" value="1"/>
</dbReference>
<dbReference type="Pfam" id="PF02406">
    <property type="entry name" value="MmoB_DmpM"/>
    <property type="match status" value="1"/>
</dbReference>
<dbReference type="Proteomes" id="UP001521209">
    <property type="component" value="Unassembled WGS sequence"/>
</dbReference>
<dbReference type="RefSeq" id="WP_235705328.1">
    <property type="nucleotide sequence ID" value="NZ_JAKGBZ010000037.1"/>
</dbReference>
<gene>
    <name evidence="2" type="ORF">L2A60_15275</name>
</gene>
<dbReference type="InterPro" id="IPR003454">
    <property type="entry name" value="MOase_MmoB_DmpM"/>
</dbReference>
<dbReference type="InterPro" id="IPR036889">
    <property type="entry name" value="mOase_MmoB_DmpM_sf"/>
</dbReference>
<dbReference type="Gene3D" id="3.90.56.10">
    <property type="entry name" value="Monooxygenase component MmoB/DmpM"/>
    <property type="match status" value="1"/>
</dbReference>
<proteinExistence type="inferred from homology"/>
<protein>
    <submittedName>
        <fullName evidence="2">MmoB/DmpM family protein</fullName>
    </submittedName>
</protein>
<comment type="caution">
    <text evidence="2">The sequence shown here is derived from an EMBL/GenBank/DDBJ whole genome shotgun (WGS) entry which is preliminary data.</text>
</comment>
<evidence type="ECO:0000313" key="3">
    <source>
        <dbReference type="Proteomes" id="UP001521209"/>
    </source>
</evidence>
<keyword evidence="3" id="KW-1185">Reference proteome</keyword>
<comment type="similarity">
    <text evidence="1">Belongs to the TmoD/XamoD family.</text>
</comment>
<dbReference type="EMBL" id="JAKGBZ010000037">
    <property type="protein sequence ID" value="MCF3948038.1"/>
    <property type="molecule type" value="Genomic_DNA"/>
</dbReference>
<accession>A0ABS9DZ50</accession>
<name>A0ABS9DZ50_9PROT</name>
<evidence type="ECO:0000313" key="2">
    <source>
        <dbReference type="EMBL" id="MCF3948038.1"/>
    </source>
</evidence>
<sequence length="123" mass="13848">MTQAHPATIFKSMKDVRFEDTISHQCGVTMNDSVEARAIADVMATKEGITVTYQPALIRIDGEGKITFKMDEISESLGRTMTPHLFEISTSTHYGRMVMVDDNTVVLFGDMDEAMEYIKYADR</sequence>